<dbReference type="InterPro" id="IPR024655">
    <property type="entry name" value="Asl1_glyco_hydro_catalytic"/>
</dbReference>
<feature type="domain" description="Asl1-like glycosyl hydrolase catalytic" evidence="3">
    <location>
        <begin position="169"/>
        <end position="389"/>
    </location>
</feature>
<protein>
    <recommendedName>
        <fullName evidence="3">Asl1-like glycosyl hydrolase catalytic domain-containing protein</fullName>
    </recommendedName>
</protein>
<dbReference type="InterPro" id="IPR053183">
    <property type="entry name" value="ASL1"/>
</dbReference>
<dbReference type="InterPro" id="IPR017853">
    <property type="entry name" value="GH"/>
</dbReference>
<reference evidence="4 5" key="1">
    <citation type="submission" date="2018-02" db="EMBL/GenBank/DDBJ databases">
        <title>Draft genome sequences of Elsinoe sp., causing black scab on jojoba.</title>
        <authorList>
            <person name="Stodart B."/>
            <person name="Jeffress S."/>
            <person name="Ash G."/>
            <person name="Arun Chinnappa K."/>
        </authorList>
    </citation>
    <scope>NUCLEOTIDE SEQUENCE [LARGE SCALE GENOMIC DNA]</scope>
    <source>
        <strain evidence="4 5">Hillstone_2</strain>
    </source>
</reference>
<feature type="region of interest" description="Disordered" evidence="1">
    <location>
        <begin position="128"/>
        <end position="170"/>
    </location>
</feature>
<keyword evidence="2" id="KW-0732">Signal</keyword>
<dbReference type="GO" id="GO:0009277">
    <property type="term" value="C:fungal-type cell wall"/>
    <property type="evidence" value="ECO:0007669"/>
    <property type="project" value="TreeGrafter"/>
</dbReference>
<dbReference type="AlphaFoldDB" id="A0A4U7B9S0"/>
<dbReference type="EMBL" id="PTQR01000011">
    <property type="protein sequence ID" value="TKX26725.1"/>
    <property type="molecule type" value="Genomic_DNA"/>
</dbReference>
<accession>A0A4U7B9S0</accession>
<dbReference type="PANTHER" id="PTHR34154">
    <property type="entry name" value="ALKALI-SENSITIVE LINKAGE PROTEIN 1"/>
    <property type="match status" value="1"/>
</dbReference>
<evidence type="ECO:0000259" key="3">
    <source>
        <dbReference type="Pfam" id="PF11790"/>
    </source>
</evidence>
<feature type="compositionally biased region" description="Low complexity" evidence="1">
    <location>
        <begin position="143"/>
        <end position="161"/>
    </location>
</feature>
<evidence type="ECO:0000256" key="2">
    <source>
        <dbReference type="SAM" id="SignalP"/>
    </source>
</evidence>
<dbReference type="PANTHER" id="PTHR34154:SF10">
    <property type="entry name" value="ASL1-LIKE GLYCOSYL HYDROLASE CATALYTIC DOMAIN-CONTAINING PROTEIN"/>
    <property type="match status" value="1"/>
</dbReference>
<name>A0A4U7B9S0_9PEZI</name>
<dbReference type="Pfam" id="PF11790">
    <property type="entry name" value="Glyco_hydro_cc"/>
    <property type="match status" value="1"/>
</dbReference>
<organism evidence="4 5">
    <name type="scientific">Elsinoe australis</name>
    <dbReference type="NCBI Taxonomy" id="40998"/>
    <lineage>
        <taxon>Eukaryota</taxon>
        <taxon>Fungi</taxon>
        <taxon>Dikarya</taxon>
        <taxon>Ascomycota</taxon>
        <taxon>Pezizomycotina</taxon>
        <taxon>Dothideomycetes</taxon>
        <taxon>Dothideomycetidae</taxon>
        <taxon>Myriangiales</taxon>
        <taxon>Elsinoaceae</taxon>
        <taxon>Elsinoe</taxon>
    </lineage>
</organism>
<dbReference type="SUPFAM" id="SSF51445">
    <property type="entry name" value="(Trans)glycosidases"/>
    <property type="match status" value="1"/>
</dbReference>
<evidence type="ECO:0000256" key="1">
    <source>
        <dbReference type="SAM" id="MobiDB-lite"/>
    </source>
</evidence>
<sequence length="399" mass="42395">MSFRLFVLSVLLATAFAQSTTSRRHFRWSRHSRYRHHRTRTLRPTGGFYPTGGLPTGGSPTGGYATGELPVPTSAAAPVIPSSDVPSYSRPISSAPVSSVSTVVVTTVVTTPLPSTVAPTTAVPTTLVPTTVGPTTAAPPPATTSKASSISSYAPAPSSPSGDGSKKGLSFTDPSVLTPWAGKGVGWTYNWWTTRGNVPKEMDYFPMMWCPTKLSVKAWEDAANTAISQGSTRILGFNEPDQTGQCDITYQAAAEGHMAYMNQFKGKAKIGSPAVTNGGGQMGLTYQENFLNACNGNCSIDFLNMHWYGNKQNAVYNFQLQVNKTIALGEKFGINEVYVTEFGMNDGTAQDKADFLNQVLPWMDGMAKVGGYAYFMCSDGSLMSGSSISPVLGAAYASA</sequence>
<dbReference type="GO" id="GO:0071966">
    <property type="term" value="P:fungal-type cell wall polysaccharide metabolic process"/>
    <property type="evidence" value="ECO:0007669"/>
    <property type="project" value="TreeGrafter"/>
</dbReference>
<gene>
    <name evidence="4" type="ORF">C1H76_0879</name>
</gene>
<dbReference type="Gene3D" id="3.20.20.80">
    <property type="entry name" value="Glycosidases"/>
    <property type="match status" value="1"/>
</dbReference>
<evidence type="ECO:0000313" key="4">
    <source>
        <dbReference type="EMBL" id="TKX26725.1"/>
    </source>
</evidence>
<evidence type="ECO:0000313" key="5">
    <source>
        <dbReference type="Proteomes" id="UP000308133"/>
    </source>
</evidence>
<proteinExistence type="predicted"/>
<feature type="chain" id="PRO_5020438559" description="Asl1-like glycosyl hydrolase catalytic domain-containing protein" evidence="2">
    <location>
        <begin position="18"/>
        <end position="399"/>
    </location>
</feature>
<comment type="caution">
    <text evidence="4">The sequence shown here is derived from an EMBL/GenBank/DDBJ whole genome shotgun (WGS) entry which is preliminary data.</text>
</comment>
<feature type="signal peptide" evidence="2">
    <location>
        <begin position="1"/>
        <end position="17"/>
    </location>
</feature>
<dbReference type="Proteomes" id="UP000308133">
    <property type="component" value="Unassembled WGS sequence"/>
</dbReference>